<dbReference type="InterPro" id="IPR025878">
    <property type="entry name" value="Acyl-CoA_dh-like_C_dom"/>
</dbReference>
<dbReference type="InterPro" id="IPR013786">
    <property type="entry name" value="AcylCoA_DH/ox_N"/>
</dbReference>
<feature type="domain" description="Acetyl-CoA dehydrogenase-like C-terminal" evidence="14">
    <location>
        <begin position="467"/>
        <end position="580"/>
    </location>
</feature>
<keyword evidence="5 10" id="KW-0560">Oxidoreductase</keyword>
<dbReference type="InterPro" id="IPR046373">
    <property type="entry name" value="Acyl-CoA_Oxase/DH_mid-dom_sf"/>
</dbReference>
<evidence type="ECO:0000256" key="2">
    <source>
        <dbReference type="ARBA" id="ARBA00009347"/>
    </source>
</evidence>
<keyword evidence="16" id="KW-1185">Reference proteome</keyword>
<keyword evidence="3 10" id="KW-0285">Flavoprotein</keyword>
<dbReference type="Gene3D" id="1.20.140.10">
    <property type="entry name" value="Butyryl-CoA Dehydrogenase, subunit A, domain 3"/>
    <property type="match status" value="1"/>
</dbReference>
<evidence type="ECO:0000259" key="11">
    <source>
        <dbReference type="Pfam" id="PF00441"/>
    </source>
</evidence>
<dbReference type="PANTHER" id="PTHR42803">
    <property type="entry name" value="ACYL-COA DEHYDROGENASE"/>
    <property type="match status" value="1"/>
</dbReference>
<evidence type="ECO:0000256" key="4">
    <source>
        <dbReference type="ARBA" id="ARBA00022827"/>
    </source>
</evidence>
<dbReference type="InterPro" id="IPR009075">
    <property type="entry name" value="AcylCo_DH/oxidase_C"/>
</dbReference>
<evidence type="ECO:0000313" key="15">
    <source>
        <dbReference type="EMBL" id="RAH99535.1"/>
    </source>
</evidence>
<gene>
    <name evidence="15" type="ORF">DLJ53_23795</name>
</gene>
<comment type="similarity">
    <text evidence="2 10">Belongs to the acyl-CoA dehydrogenase family.</text>
</comment>
<organism evidence="15 16">
    <name type="scientific">Acuticoccus sediminis</name>
    <dbReference type="NCBI Taxonomy" id="2184697"/>
    <lineage>
        <taxon>Bacteria</taxon>
        <taxon>Pseudomonadati</taxon>
        <taxon>Pseudomonadota</taxon>
        <taxon>Alphaproteobacteria</taxon>
        <taxon>Hyphomicrobiales</taxon>
        <taxon>Amorphaceae</taxon>
        <taxon>Acuticoccus</taxon>
    </lineage>
</organism>
<dbReference type="SUPFAM" id="SSF56645">
    <property type="entry name" value="Acyl-CoA dehydrogenase NM domain-like"/>
    <property type="match status" value="1"/>
</dbReference>
<dbReference type="AlphaFoldDB" id="A0A8B2NJH7"/>
<dbReference type="FunFam" id="2.40.110.10:FF:000031">
    <property type="entry name" value="Acyl-CoA dehydrogenase, putative"/>
    <property type="match status" value="1"/>
</dbReference>
<feature type="domain" description="Acyl-CoA dehydrogenase/oxidase C-terminal" evidence="11">
    <location>
        <begin position="282"/>
        <end position="449"/>
    </location>
</feature>
<dbReference type="InterPro" id="IPR009100">
    <property type="entry name" value="AcylCoA_DH/oxidase_NM_dom_sf"/>
</dbReference>
<protein>
    <recommendedName>
        <fullName evidence="9">3-methylmercaptopropionyl-CoA dehydrogenase</fullName>
        <ecNumber evidence="8">1.3.99.41</ecNumber>
    </recommendedName>
</protein>
<evidence type="ECO:0000259" key="12">
    <source>
        <dbReference type="Pfam" id="PF02770"/>
    </source>
</evidence>
<dbReference type="Pfam" id="PF00441">
    <property type="entry name" value="Acyl-CoA_dh_1"/>
    <property type="match status" value="1"/>
</dbReference>
<keyword evidence="4 10" id="KW-0274">FAD</keyword>
<feature type="domain" description="Acyl-CoA oxidase/dehydrogenase middle" evidence="12">
    <location>
        <begin position="160"/>
        <end position="264"/>
    </location>
</feature>
<evidence type="ECO:0000256" key="1">
    <source>
        <dbReference type="ARBA" id="ARBA00001974"/>
    </source>
</evidence>
<evidence type="ECO:0000256" key="5">
    <source>
        <dbReference type="ARBA" id="ARBA00023002"/>
    </source>
</evidence>
<dbReference type="Gene3D" id="1.10.540.10">
    <property type="entry name" value="Acyl-CoA dehydrogenase/oxidase, N-terminal domain"/>
    <property type="match status" value="1"/>
</dbReference>
<dbReference type="InterPro" id="IPR036250">
    <property type="entry name" value="AcylCo_DH-like_C"/>
</dbReference>
<sequence length="588" mass="61690">MTYTAAVDEMVFALEKVAGLAEAREAGAVELGEDDVLAILTEAGRFAEEELAPLNEVGDREHSRRDGATVTTPKGWDKAYRAWVEGGWGSLTGEEEYGGQGLPMSLQIVLTDIVNQANAGFSLNPLLTVGAVEALQAHASDALKATYLPRMIAGEWTGTMNLTEPQAGSDLGTLKAKAVPEGDHYRVFGQKIFISYGEHDLTDNIIHLVLARLPDAAEGTRGISLFLVPKFLVNDDGSLGERNDVECVGVEDKLGIHASPTCTMAYGTKGEGAIGYLVGEPGRGLNAMFTMMNQARVSVGMQGAAVAERATQRAVAFAMERRQGAAATWAEGGPAPIAYHPDVKRMLLTMRGMTRAARAICYACAVAIDRGRPGRPDADFWKARADLLTPIAKAFASDIGVEVSSLGIQVHGGMGYVEETGAAQHFRDARIFTIYEGTNGIQAIDLVRRKITMADGEVLAAYLKELHGIAEAARGANDLALGGAARRLETAIDAVAEAATALRASLGAGELDKALAGATPFLRAMGLTAGGAYLMKAALHAENGAAAGRAGLARFFCEAYVASVPSLAENAVAGSDDILAATPDILAA</sequence>
<dbReference type="InterPro" id="IPR037069">
    <property type="entry name" value="AcylCoA_DH/ox_N_sf"/>
</dbReference>
<dbReference type="SUPFAM" id="SSF47203">
    <property type="entry name" value="Acyl-CoA dehydrogenase C-terminal domain-like"/>
    <property type="match status" value="1"/>
</dbReference>
<dbReference type="Pfam" id="PF12806">
    <property type="entry name" value="Acyl-CoA_dh_C"/>
    <property type="match status" value="1"/>
</dbReference>
<dbReference type="Gene3D" id="2.40.110.10">
    <property type="entry name" value="Butyryl-CoA Dehydrogenase, subunit A, domain 2"/>
    <property type="match status" value="1"/>
</dbReference>
<dbReference type="Proteomes" id="UP000249590">
    <property type="component" value="Unassembled WGS sequence"/>
</dbReference>
<dbReference type="EC" id="1.3.99.41" evidence="8"/>
<dbReference type="InterPro" id="IPR006091">
    <property type="entry name" value="Acyl-CoA_Oxase/DH_mid-dom"/>
</dbReference>
<evidence type="ECO:0000256" key="8">
    <source>
        <dbReference type="ARBA" id="ARBA00066694"/>
    </source>
</evidence>
<evidence type="ECO:0000259" key="13">
    <source>
        <dbReference type="Pfam" id="PF02771"/>
    </source>
</evidence>
<comment type="cofactor">
    <cofactor evidence="1 10">
        <name>FAD</name>
        <dbReference type="ChEBI" id="CHEBI:57692"/>
    </cofactor>
</comment>
<feature type="domain" description="Acyl-CoA dehydrogenase/oxidase N-terminal" evidence="13">
    <location>
        <begin position="37"/>
        <end position="155"/>
    </location>
</feature>
<evidence type="ECO:0000256" key="9">
    <source>
        <dbReference type="ARBA" id="ARBA00069043"/>
    </source>
</evidence>
<accession>A0A8B2NJH7</accession>
<dbReference type="Pfam" id="PF02770">
    <property type="entry name" value="Acyl-CoA_dh_M"/>
    <property type="match status" value="1"/>
</dbReference>
<dbReference type="OrthoDB" id="9807883at2"/>
<name>A0A8B2NJH7_9HYPH</name>
<proteinExistence type="inferred from homology"/>
<evidence type="ECO:0000259" key="14">
    <source>
        <dbReference type="Pfam" id="PF12806"/>
    </source>
</evidence>
<evidence type="ECO:0000256" key="6">
    <source>
        <dbReference type="ARBA" id="ARBA00051388"/>
    </source>
</evidence>
<dbReference type="Pfam" id="PF02771">
    <property type="entry name" value="Acyl-CoA_dh_N"/>
    <property type="match status" value="1"/>
</dbReference>
<dbReference type="EMBL" id="QHHQ01000005">
    <property type="protein sequence ID" value="RAH99535.1"/>
    <property type="molecule type" value="Genomic_DNA"/>
</dbReference>
<reference evidence="15 16" key="1">
    <citation type="submission" date="2018-05" db="EMBL/GenBank/DDBJ databases">
        <title>Acuticoccus sediminis sp. nov., isolated from deep-sea sediment of Indian Ocean.</title>
        <authorList>
            <person name="Liu X."/>
            <person name="Lai Q."/>
            <person name="Du Y."/>
            <person name="Sun F."/>
            <person name="Zhang X."/>
            <person name="Wang S."/>
            <person name="Shao Z."/>
        </authorList>
    </citation>
    <scope>NUCLEOTIDE SEQUENCE [LARGE SCALE GENOMIC DNA]</scope>
    <source>
        <strain evidence="15 16">PTG4-2</strain>
    </source>
</reference>
<dbReference type="RefSeq" id="WP_111349832.1">
    <property type="nucleotide sequence ID" value="NZ_QHHQ01000005.1"/>
</dbReference>
<dbReference type="InterPro" id="IPR052166">
    <property type="entry name" value="Diverse_Acyl-CoA_DH"/>
</dbReference>
<evidence type="ECO:0000256" key="10">
    <source>
        <dbReference type="RuleBase" id="RU362125"/>
    </source>
</evidence>
<dbReference type="GO" id="GO:0050660">
    <property type="term" value="F:flavin adenine dinucleotide binding"/>
    <property type="evidence" value="ECO:0007669"/>
    <property type="project" value="InterPro"/>
</dbReference>
<evidence type="ECO:0000256" key="3">
    <source>
        <dbReference type="ARBA" id="ARBA00022630"/>
    </source>
</evidence>
<evidence type="ECO:0000256" key="7">
    <source>
        <dbReference type="ARBA" id="ARBA00058683"/>
    </source>
</evidence>
<dbReference type="GO" id="GO:0016627">
    <property type="term" value="F:oxidoreductase activity, acting on the CH-CH group of donors"/>
    <property type="evidence" value="ECO:0007669"/>
    <property type="project" value="InterPro"/>
</dbReference>
<comment type="caution">
    <text evidence="15">The sequence shown here is derived from an EMBL/GenBank/DDBJ whole genome shotgun (WGS) entry which is preliminary data.</text>
</comment>
<comment type="catalytic activity">
    <reaction evidence="6">
        <text>3-(methylsulfanyl)propanoyl-CoA + oxidized [electron-transfer flavoprotein] + H(+) = 3-(methylsulfanyl)acryloyl-CoA + reduced [electron-transfer flavoprotein]</text>
        <dbReference type="Rhea" id="RHEA:52612"/>
        <dbReference type="Rhea" id="RHEA-COMP:10685"/>
        <dbReference type="Rhea" id="RHEA-COMP:10686"/>
        <dbReference type="ChEBI" id="CHEBI:15378"/>
        <dbReference type="ChEBI" id="CHEBI:57692"/>
        <dbReference type="ChEBI" id="CHEBI:58307"/>
        <dbReference type="ChEBI" id="CHEBI:82815"/>
        <dbReference type="ChEBI" id="CHEBI:84994"/>
        <dbReference type="EC" id="1.3.99.41"/>
    </reaction>
    <physiologicalReaction direction="left-to-right" evidence="6">
        <dbReference type="Rhea" id="RHEA:52613"/>
    </physiologicalReaction>
</comment>
<dbReference type="PANTHER" id="PTHR42803:SF1">
    <property type="entry name" value="BROAD-SPECIFICITY LINEAR ACYL-COA DEHYDROGENASE FADE5"/>
    <property type="match status" value="1"/>
</dbReference>
<evidence type="ECO:0000313" key="16">
    <source>
        <dbReference type="Proteomes" id="UP000249590"/>
    </source>
</evidence>
<comment type="function">
    <text evidence="7">Involved in the assimilation of dimethylsulphoniopropionate (DMSP), an important compound in the fixation of carbon in marine phytoplankton, by mediating the conversion of 3-(methylthio)propanoyl-CoA (MMPA-CoA) to 3-(methylthio)acryloyl-CoA (MTA-CoA).</text>
</comment>